<dbReference type="PANTHER" id="PTHR44366">
    <property type="entry name" value="UDP-N-ACETYLGLUCOSAMINE--PEPTIDE N-ACETYLGLUCOSAMINYLTRANSFERASE 110 KDA SUBUNIT"/>
    <property type="match status" value="1"/>
</dbReference>
<reference evidence="7" key="1">
    <citation type="submission" date="2021-01" db="EMBL/GenBank/DDBJ databases">
        <authorList>
            <person name="Corre E."/>
            <person name="Pelletier E."/>
            <person name="Niang G."/>
            <person name="Scheremetjew M."/>
            <person name="Finn R."/>
            <person name="Kale V."/>
            <person name="Holt S."/>
            <person name="Cochrane G."/>
            <person name="Meng A."/>
            <person name="Brown T."/>
            <person name="Cohen L."/>
        </authorList>
    </citation>
    <scope>NUCLEOTIDE SEQUENCE</scope>
    <source>
        <strain evidence="7">NIES-2562</strain>
    </source>
</reference>
<evidence type="ECO:0000313" key="7">
    <source>
        <dbReference type="EMBL" id="CAE0238635.1"/>
    </source>
</evidence>
<name>A0A7S3CVK6_9EUKA</name>
<feature type="domain" description="O-GlcNAc transferase C-terminal" evidence="6">
    <location>
        <begin position="1"/>
        <end position="63"/>
    </location>
</feature>
<dbReference type="InterPro" id="IPR037919">
    <property type="entry name" value="OGT"/>
</dbReference>
<keyword evidence="3" id="KW-0677">Repeat</keyword>
<evidence type="ECO:0000256" key="5">
    <source>
        <dbReference type="SAM" id="MobiDB-lite"/>
    </source>
</evidence>
<keyword evidence="4" id="KW-0802">TPR repeat</keyword>
<evidence type="ECO:0000256" key="3">
    <source>
        <dbReference type="ARBA" id="ARBA00022737"/>
    </source>
</evidence>
<feature type="region of interest" description="Disordered" evidence="5">
    <location>
        <begin position="108"/>
        <end position="298"/>
    </location>
</feature>
<dbReference type="EMBL" id="HBIB01001149">
    <property type="protein sequence ID" value="CAE0238635.1"/>
    <property type="molecule type" value="Transcribed_RNA"/>
</dbReference>
<feature type="compositionally biased region" description="Basic residues" evidence="5">
    <location>
        <begin position="174"/>
        <end position="184"/>
    </location>
</feature>
<sequence>MASRVAAGLLHALGCPELCTASLKEYVELAVDLATNEEKYGRIRRKVCENRHKMPLFDTVRWVRYFENACQEMWKKVEKEEPPSYFDVLECGSIQHNDMHTTSAAEDAILTPGSEMRGSGETRGEEQSLASRPDASFDSGMNRREKKKETGRKENIPVATTSTTQELGAATIGHSHRGQRRRRGVQTEDAEKGNEKGEGKGVGSIRQRALAEKRAGASQLAHSAKQEVSNGKAHKVEGRKRSQRAAANEGDEAVRGKAGIRQSDKVESGPRNGGAPPRPSRSNESERKAKKLRHSSRR</sequence>
<dbReference type="GO" id="GO:0006493">
    <property type="term" value="P:protein O-linked glycosylation"/>
    <property type="evidence" value="ECO:0007669"/>
    <property type="project" value="InterPro"/>
</dbReference>
<feature type="compositionally biased region" description="Basic and acidic residues" evidence="5">
    <location>
        <begin position="141"/>
        <end position="155"/>
    </location>
</feature>
<evidence type="ECO:0000256" key="2">
    <source>
        <dbReference type="ARBA" id="ARBA00022679"/>
    </source>
</evidence>
<accession>A0A7S3CVK6</accession>
<keyword evidence="2" id="KW-0808">Transferase</keyword>
<dbReference type="GO" id="GO:0097363">
    <property type="term" value="F:protein O-acetylglucosaminyltransferase activity"/>
    <property type="evidence" value="ECO:0007669"/>
    <property type="project" value="TreeGrafter"/>
</dbReference>
<evidence type="ECO:0000259" key="6">
    <source>
        <dbReference type="Pfam" id="PF13844"/>
    </source>
</evidence>
<feature type="compositionally biased region" description="Basic and acidic residues" evidence="5">
    <location>
        <begin position="185"/>
        <end position="199"/>
    </location>
</feature>
<dbReference type="AlphaFoldDB" id="A0A7S3CVK6"/>
<dbReference type="Gene3D" id="3.40.50.2000">
    <property type="entry name" value="Glycogen Phosphorylase B"/>
    <property type="match status" value="1"/>
</dbReference>
<organism evidence="7">
    <name type="scientific">Palpitomonas bilix</name>
    <dbReference type="NCBI Taxonomy" id="652834"/>
    <lineage>
        <taxon>Eukaryota</taxon>
        <taxon>Eukaryota incertae sedis</taxon>
    </lineage>
</organism>
<evidence type="ECO:0000256" key="1">
    <source>
        <dbReference type="ARBA" id="ARBA00004922"/>
    </source>
</evidence>
<proteinExistence type="predicted"/>
<dbReference type="PANTHER" id="PTHR44366:SF1">
    <property type="entry name" value="UDP-N-ACETYLGLUCOSAMINE--PEPTIDE N-ACETYLGLUCOSAMINYLTRANSFERASE 110 KDA SUBUNIT"/>
    <property type="match status" value="1"/>
</dbReference>
<dbReference type="InterPro" id="IPR029489">
    <property type="entry name" value="OGT/SEC/SPY_C"/>
</dbReference>
<gene>
    <name evidence="7" type="ORF">PBIL07802_LOCUS778</name>
</gene>
<feature type="compositionally biased region" description="Basic residues" evidence="5">
    <location>
        <begin position="288"/>
        <end position="298"/>
    </location>
</feature>
<evidence type="ECO:0000256" key="4">
    <source>
        <dbReference type="ARBA" id="ARBA00022803"/>
    </source>
</evidence>
<dbReference type="Pfam" id="PF13844">
    <property type="entry name" value="Glyco_transf_41"/>
    <property type="match status" value="1"/>
</dbReference>
<protein>
    <recommendedName>
        <fullName evidence="6">O-GlcNAc transferase C-terminal domain-containing protein</fullName>
    </recommendedName>
</protein>
<comment type="pathway">
    <text evidence="1">Protein modification; protein glycosylation.</text>
</comment>